<feature type="domain" description="GGDEF" evidence="3">
    <location>
        <begin position="359"/>
        <end position="490"/>
    </location>
</feature>
<gene>
    <name evidence="4" type="ORF">UFOPK3609_01972</name>
</gene>
<feature type="region of interest" description="Disordered" evidence="1">
    <location>
        <begin position="482"/>
        <end position="502"/>
    </location>
</feature>
<keyword evidence="2" id="KW-0472">Membrane</keyword>
<dbReference type="EMBL" id="CAFBMQ010000380">
    <property type="protein sequence ID" value="CAB4931779.1"/>
    <property type="molecule type" value="Genomic_DNA"/>
</dbReference>
<reference evidence="4" key="1">
    <citation type="submission" date="2020-05" db="EMBL/GenBank/DDBJ databases">
        <authorList>
            <person name="Chiriac C."/>
            <person name="Salcher M."/>
            <person name="Ghai R."/>
            <person name="Kavagutti S V."/>
        </authorList>
    </citation>
    <scope>NUCLEOTIDE SEQUENCE</scope>
</reference>
<feature type="transmembrane region" description="Helical" evidence="2">
    <location>
        <begin position="79"/>
        <end position="100"/>
    </location>
</feature>
<dbReference type="Gene3D" id="3.30.70.270">
    <property type="match status" value="1"/>
</dbReference>
<organism evidence="4">
    <name type="scientific">freshwater metagenome</name>
    <dbReference type="NCBI Taxonomy" id="449393"/>
    <lineage>
        <taxon>unclassified sequences</taxon>
        <taxon>metagenomes</taxon>
        <taxon>ecological metagenomes</taxon>
    </lineage>
</organism>
<keyword evidence="2" id="KW-1133">Transmembrane helix</keyword>
<keyword evidence="2" id="KW-0812">Transmembrane</keyword>
<dbReference type="InterPro" id="IPR000160">
    <property type="entry name" value="GGDEF_dom"/>
</dbReference>
<feature type="transmembrane region" description="Helical" evidence="2">
    <location>
        <begin position="235"/>
        <end position="254"/>
    </location>
</feature>
<feature type="transmembrane region" description="Helical" evidence="2">
    <location>
        <begin position="208"/>
        <end position="229"/>
    </location>
</feature>
<dbReference type="NCBIfam" id="TIGR00254">
    <property type="entry name" value="GGDEF"/>
    <property type="match status" value="1"/>
</dbReference>
<feature type="transmembrane region" description="Helical" evidence="2">
    <location>
        <begin position="115"/>
        <end position="132"/>
    </location>
</feature>
<evidence type="ECO:0000256" key="1">
    <source>
        <dbReference type="SAM" id="MobiDB-lite"/>
    </source>
</evidence>
<dbReference type="PROSITE" id="PS50887">
    <property type="entry name" value="GGDEF"/>
    <property type="match status" value="1"/>
</dbReference>
<accession>A0A6J7ILB2</accession>
<name>A0A6J7ILB2_9ZZZZ</name>
<feature type="transmembrane region" description="Helical" evidence="2">
    <location>
        <begin position="144"/>
        <end position="165"/>
    </location>
</feature>
<evidence type="ECO:0000313" key="4">
    <source>
        <dbReference type="EMBL" id="CAB4931779.1"/>
    </source>
</evidence>
<dbReference type="AlphaFoldDB" id="A0A6J7ILB2"/>
<protein>
    <submittedName>
        <fullName evidence="4">Unannotated protein</fullName>
    </submittedName>
</protein>
<dbReference type="SUPFAM" id="SSF55073">
    <property type="entry name" value="Nucleotide cyclase"/>
    <property type="match status" value="1"/>
</dbReference>
<proteinExistence type="predicted"/>
<dbReference type="Pfam" id="PF00990">
    <property type="entry name" value="GGDEF"/>
    <property type="match status" value="1"/>
</dbReference>
<sequence>MVRSRLCGTDGDCMWRPRRGAGARIWSVAVVGVGYSAAVALQPEASWRAPAGALVTLVLHLVAISSCLVAARREPAERVVWWGVAATFGLNLAGSVHATVESAVGDPPFPSLADAWWLSAYPFLAVGILGLYRSRVAARGITTWLDAATAGLGAAAVAVALYGLVPQHGDRLGDLGTAVALSYPSADLVLLSLAVGLVSVAGRRADHVVVLMSSVLLTKTIGDLALAATQSTGDVVAGVLAEICVVAATGLGTVTAERAGRRSRRLPAGPPVRAALTPLLGTVAGLCVLASTWGDGRSSLAEVLALACVAAAMSRSALGVRDAERFREIHRLASTDELTGLPNRRAFLARTQDLLGEGRPVGLLLLDLDGFKAINDGLGHAAGDDVLRHVARVLQDTAEEGCTPTRLGGDEFAVLLPDTDLPAAQAVALALETSLTVPVPTSGTSVRVGVSIGVVASDAADLTAGDLLRRADLAMYEVKRGHHRASDTHGPAVTPELPAAGT</sequence>
<dbReference type="PANTHER" id="PTHR46663:SF2">
    <property type="entry name" value="GGDEF DOMAIN-CONTAINING PROTEIN"/>
    <property type="match status" value="1"/>
</dbReference>
<evidence type="ECO:0000259" key="3">
    <source>
        <dbReference type="PROSITE" id="PS50887"/>
    </source>
</evidence>
<evidence type="ECO:0000256" key="2">
    <source>
        <dbReference type="SAM" id="Phobius"/>
    </source>
</evidence>
<feature type="transmembrane region" description="Helical" evidence="2">
    <location>
        <begin position="53"/>
        <end position="72"/>
    </location>
</feature>
<feature type="transmembrane region" description="Helical" evidence="2">
    <location>
        <begin position="21"/>
        <end position="41"/>
    </location>
</feature>
<dbReference type="CDD" id="cd01949">
    <property type="entry name" value="GGDEF"/>
    <property type="match status" value="1"/>
</dbReference>
<dbReference type="InterPro" id="IPR052163">
    <property type="entry name" value="DGC-Regulatory_Protein"/>
</dbReference>
<feature type="transmembrane region" description="Helical" evidence="2">
    <location>
        <begin position="275"/>
        <end position="294"/>
    </location>
</feature>
<feature type="transmembrane region" description="Helical" evidence="2">
    <location>
        <begin position="177"/>
        <end position="201"/>
    </location>
</feature>
<dbReference type="SMART" id="SM00267">
    <property type="entry name" value="GGDEF"/>
    <property type="match status" value="1"/>
</dbReference>
<dbReference type="InterPro" id="IPR029787">
    <property type="entry name" value="Nucleotide_cyclase"/>
</dbReference>
<dbReference type="InterPro" id="IPR043128">
    <property type="entry name" value="Rev_trsase/Diguanyl_cyclase"/>
</dbReference>
<dbReference type="PANTHER" id="PTHR46663">
    <property type="entry name" value="DIGUANYLATE CYCLASE DGCT-RELATED"/>
    <property type="match status" value="1"/>
</dbReference>